<dbReference type="Proteomes" id="UP000053864">
    <property type="component" value="Unassembled WGS sequence"/>
</dbReference>
<reference evidence="2" key="1">
    <citation type="submission" date="2013-11" db="EMBL/GenBank/DDBJ databases">
        <title>The Genome Sequence of Phytophthora parasitica CJ02B3.</title>
        <authorList>
            <consortium name="The Broad Institute Genomics Platform"/>
            <person name="Russ C."/>
            <person name="Tyler B."/>
            <person name="Panabieres F."/>
            <person name="Shan W."/>
            <person name="Tripathy S."/>
            <person name="Grunwald N."/>
            <person name="Machado M."/>
            <person name="Johnson C.S."/>
            <person name="Arredondo F."/>
            <person name="Hong C."/>
            <person name="Coffey M."/>
            <person name="Young S.K."/>
            <person name="Zeng Q."/>
            <person name="Gargeya S."/>
            <person name="Fitzgerald M."/>
            <person name="Abouelleil A."/>
            <person name="Alvarado L."/>
            <person name="Chapman S.B."/>
            <person name="Gainer-Dewar J."/>
            <person name="Goldberg J."/>
            <person name="Griggs A."/>
            <person name="Gujja S."/>
            <person name="Hansen M."/>
            <person name="Howarth C."/>
            <person name="Imamovic A."/>
            <person name="Ireland A."/>
            <person name="Larimer J."/>
            <person name="McCowan C."/>
            <person name="Murphy C."/>
            <person name="Pearson M."/>
            <person name="Poon T.W."/>
            <person name="Priest M."/>
            <person name="Roberts A."/>
            <person name="Saif S."/>
            <person name="Shea T."/>
            <person name="Sykes S."/>
            <person name="Wortman J."/>
            <person name="Nusbaum C."/>
            <person name="Birren B."/>
        </authorList>
    </citation>
    <scope>NUCLEOTIDE SEQUENCE [LARGE SCALE GENOMIC DNA]</scope>
    <source>
        <strain evidence="2">CJ02B3</strain>
    </source>
</reference>
<dbReference type="Proteomes" id="UP000053236">
    <property type="component" value="Unassembled WGS sequence"/>
</dbReference>
<dbReference type="AlphaFoldDB" id="W2FKR7"/>
<evidence type="ECO:0000313" key="3">
    <source>
        <dbReference type="EMBL" id="ETL24147.1"/>
    </source>
</evidence>
<evidence type="ECO:0000256" key="1">
    <source>
        <dbReference type="SAM" id="MobiDB-lite"/>
    </source>
</evidence>
<name>W2FKR7_PHYNI</name>
<gene>
    <name evidence="2" type="ORF">L915_22018</name>
    <name evidence="3" type="ORF">L916_21841</name>
</gene>
<dbReference type="EMBL" id="KI690263">
    <property type="protein sequence ID" value="ETK70655.1"/>
    <property type="molecule type" value="Genomic_DNA"/>
</dbReference>
<dbReference type="EMBL" id="KI677059">
    <property type="protein sequence ID" value="ETL24147.1"/>
    <property type="molecule type" value="Genomic_DNA"/>
</dbReference>
<reference evidence="3" key="2">
    <citation type="submission" date="2013-11" db="EMBL/GenBank/DDBJ databases">
        <title>The Genome Sequence of Phytophthora parasitica CJ05E6.</title>
        <authorList>
            <consortium name="The Broad Institute Genomics Platform"/>
            <person name="Russ C."/>
            <person name="Tyler B."/>
            <person name="Panabieres F."/>
            <person name="Shan W."/>
            <person name="Tripathy S."/>
            <person name="Grunwald N."/>
            <person name="Machado M."/>
            <person name="Johnson C.S."/>
            <person name="Arredondo F."/>
            <person name="Hong C."/>
            <person name="Coffey M."/>
            <person name="Young S.K."/>
            <person name="Zeng Q."/>
            <person name="Gargeya S."/>
            <person name="Fitzgerald M."/>
            <person name="Abouelleil A."/>
            <person name="Alvarado L."/>
            <person name="Chapman S.B."/>
            <person name="Gainer-Dewar J."/>
            <person name="Goldberg J."/>
            <person name="Griggs A."/>
            <person name="Gujja S."/>
            <person name="Hansen M."/>
            <person name="Howarth C."/>
            <person name="Imamovic A."/>
            <person name="Ireland A."/>
            <person name="Larimer J."/>
            <person name="McCowan C."/>
            <person name="Murphy C."/>
            <person name="Pearson M."/>
            <person name="Poon T.W."/>
            <person name="Priest M."/>
            <person name="Roberts A."/>
            <person name="Saif S."/>
            <person name="Shea T."/>
            <person name="Sykes S."/>
            <person name="Wortman J."/>
            <person name="Nusbaum C."/>
            <person name="Birren B."/>
        </authorList>
    </citation>
    <scope>NUCLEOTIDE SEQUENCE [LARGE SCALE GENOMIC DNA]</scope>
    <source>
        <strain evidence="3">CJ05E6</strain>
    </source>
</reference>
<proteinExistence type="predicted"/>
<sequence>PSGGSRATVPPGSRKKGLSRDKSAYQRAISILGEAVVKDVREKWDSWDISYGGKEWQQSEGVVMQLLQ</sequence>
<accession>W2FKR7</accession>
<protein>
    <submittedName>
        <fullName evidence="2">Uncharacterized protein</fullName>
    </submittedName>
</protein>
<evidence type="ECO:0000313" key="2">
    <source>
        <dbReference type="EMBL" id="ETK70655.1"/>
    </source>
</evidence>
<organism evidence="2">
    <name type="scientific">Phytophthora nicotianae</name>
    <name type="common">Potato buckeye rot agent</name>
    <name type="synonym">Phytophthora parasitica</name>
    <dbReference type="NCBI Taxonomy" id="4792"/>
    <lineage>
        <taxon>Eukaryota</taxon>
        <taxon>Sar</taxon>
        <taxon>Stramenopiles</taxon>
        <taxon>Oomycota</taxon>
        <taxon>Peronosporomycetes</taxon>
        <taxon>Peronosporales</taxon>
        <taxon>Peronosporaceae</taxon>
        <taxon>Phytophthora</taxon>
    </lineage>
</organism>
<feature type="non-terminal residue" evidence="2">
    <location>
        <position position="1"/>
    </location>
</feature>
<feature type="region of interest" description="Disordered" evidence="1">
    <location>
        <begin position="1"/>
        <end position="22"/>
    </location>
</feature>